<accession>A0AAV4AQZ5</accession>
<sequence length="342" mass="38886">MEENNSDSRHPDSHVPTVSEYVFLENLSIVGIFYVVLSVLGVFFNSSVLLVLFKSTRMRHTPKYWLVLMVSITLWFQAVVTNPQMVVIWFGATTRAACKMWVAAEAYNTYACVGIACWCSLLLSFDYLFCVASHRYRQIYRDSVMMCLLFFCIFSLIVTLAVLSFVFGSNKTPMDYIKCHFGFTNEIVVFVLLVYTVYLPLIGSVILNLLGVVFLHRGFEWNLNVSLNVQGYSSNKSFPPLDHSLLLIILILCYVPATVMHHLVLNGVVFSKENKALVHLSATTTVLRDNAGCMVPLVWYCFCDMRDALKQLSCCKRKASPSDSAFQESSEFRLYDCYPYCA</sequence>
<dbReference type="PANTHER" id="PTHR24246">
    <property type="entry name" value="OLFACTORY RECEPTOR AND ADENOSINE RECEPTOR"/>
    <property type="match status" value="1"/>
</dbReference>
<keyword evidence="13" id="KW-1185">Reference proteome</keyword>
<evidence type="ECO:0000256" key="2">
    <source>
        <dbReference type="ARBA" id="ARBA00022475"/>
    </source>
</evidence>
<keyword evidence="2" id="KW-1003">Cell membrane</keyword>
<dbReference type="SUPFAM" id="SSF81321">
    <property type="entry name" value="Family A G protein-coupled receptor-like"/>
    <property type="match status" value="1"/>
</dbReference>
<dbReference type="GO" id="GO:0005886">
    <property type="term" value="C:plasma membrane"/>
    <property type="evidence" value="ECO:0007669"/>
    <property type="project" value="UniProtKB-SubCell"/>
</dbReference>
<dbReference type="Proteomes" id="UP000735302">
    <property type="component" value="Unassembled WGS sequence"/>
</dbReference>
<dbReference type="InterPro" id="IPR017452">
    <property type="entry name" value="GPCR_Rhodpsn_7TM"/>
</dbReference>
<organism evidence="12 13">
    <name type="scientific">Plakobranchus ocellatus</name>
    <dbReference type="NCBI Taxonomy" id="259542"/>
    <lineage>
        <taxon>Eukaryota</taxon>
        <taxon>Metazoa</taxon>
        <taxon>Spiralia</taxon>
        <taxon>Lophotrochozoa</taxon>
        <taxon>Mollusca</taxon>
        <taxon>Gastropoda</taxon>
        <taxon>Heterobranchia</taxon>
        <taxon>Euthyneura</taxon>
        <taxon>Panpulmonata</taxon>
        <taxon>Sacoglossa</taxon>
        <taxon>Placobranchoidea</taxon>
        <taxon>Plakobranchidae</taxon>
        <taxon>Plakobranchus</taxon>
    </lineage>
</organism>
<evidence type="ECO:0000256" key="3">
    <source>
        <dbReference type="ARBA" id="ARBA00022692"/>
    </source>
</evidence>
<comment type="caution">
    <text evidence="12">The sequence shown here is derived from an EMBL/GenBank/DDBJ whole genome shotgun (WGS) entry which is preliminary data.</text>
</comment>
<proteinExistence type="predicted"/>
<evidence type="ECO:0000256" key="8">
    <source>
        <dbReference type="ARBA" id="ARBA00023180"/>
    </source>
</evidence>
<dbReference type="CDD" id="cd00637">
    <property type="entry name" value="7tm_classA_rhodopsin-like"/>
    <property type="match status" value="1"/>
</dbReference>
<feature type="transmembrane region" description="Helical" evidence="10">
    <location>
        <begin position="144"/>
        <end position="167"/>
    </location>
</feature>
<protein>
    <recommendedName>
        <fullName evidence="11">G-protein coupled receptors family 1 profile domain-containing protein</fullName>
    </recommendedName>
</protein>
<dbReference type="PROSITE" id="PS00237">
    <property type="entry name" value="G_PROTEIN_RECEP_F1_1"/>
    <property type="match status" value="1"/>
</dbReference>
<feature type="transmembrane region" description="Helical" evidence="10">
    <location>
        <begin position="110"/>
        <end position="132"/>
    </location>
</feature>
<feature type="transmembrane region" description="Helical" evidence="10">
    <location>
        <begin position="187"/>
        <end position="215"/>
    </location>
</feature>
<comment type="subcellular location">
    <subcellularLocation>
        <location evidence="1">Cell membrane</location>
        <topology evidence="1">Multi-pass membrane protein</topology>
    </subcellularLocation>
</comment>
<evidence type="ECO:0000256" key="4">
    <source>
        <dbReference type="ARBA" id="ARBA00022989"/>
    </source>
</evidence>
<dbReference type="PROSITE" id="PS50262">
    <property type="entry name" value="G_PROTEIN_RECEP_F1_2"/>
    <property type="match status" value="1"/>
</dbReference>
<keyword evidence="4 10" id="KW-1133">Transmembrane helix</keyword>
<keyword evidence="3 10" id="KW-0812">Transmembrane</keyword>
<evidence type="ECO:0000256" key="5">
    <source>
        <dbReference type="ARBA" id="ARBA00023040"/>
    </source>
</evidence>
<gene>
    <name evidence="12" type="ORF">PoB_004007600</name>
</gene>
<evidence type="ECO:0000256" key="7">
    <source>
        <dbReference type="ARBA" id="ARBA00023170"/>
    </source>
</evidence>
<evidence type="ECO:0000313" key="12">
    <source>
        <dbReference type="EMBL" id="GFO13571.1"/>
    </source>
</evidence>
<reference evidence="12 13" key="1">
    <citation type="journal article" date="2021" name="Elife">
        <title>Chloroplast acquisition without the gene transfer in kleptoplastic sea slugs, Plakobranchus ocellatus.</title>
        <authorList>
            <person name="Maeda T."/>
            <person name="Takahashi S."/>
            <person name="Yoshida T."/>
            <person name="Shimamura S."/>
            <person name="Takaki Y."/>
            <person name="Nagai Y."/>
            <person name="Toyoda A."/>
            <person name="Suzuki Y."/>
            <person name="Arimoto A."/>
            <person name="Ishii H."/>
            <person name="Satoh N."/>
            <person name="Nishiyama T."/>
            <person name="Hasebe M."/>
            <person name="Maruyama T."/>
            <person name="Minagawa J."/>
            <person name="Obokata J."/>
            <person name="Shigenobu S."/>
        </authorList>
    </citation>
    <scope>NUCLEOTIDE SEQUENCE [LARGE SCALE GENOMIC DNA]</scope>
</reference>
<dbReference type="PANTHER" id="PTHR24246:SF27">
    <property type="entry name" value="ADENOSINE RECEPTOR, ISOFORM A"/>
    <property type="match status" value="1"/>
</dbReference>
<dbReference type="AlphaFoldDB" id="A0AAV4AQZ5"/>
<keyword evidence="5" id="KW-0297">G-protein coupled receptor</keyword>
<evidence type="ECO:0000256" key="1">
    <source>
        <dbReference type="ARBA" id="ARBA00004651"/>
    </source>
</evidence>
<dbReference type="InterPro" id="IPR000276">
    <property type="entry name" value="GPCR_Rhodpsn"/>
</dbReference>
<evidence type="ECO:0000259" key="11">
    <source>
        <dbReference type="PROSITE" id="PS50262"/>
    </source>
</evidence>
<evidence type="ECO:0000256" key="6">
    <source>
        <dbReference type="ARBA" id="ARBA00023136"/>
    </source>
</evidence>
<keyword evidence="6 10" id="KW-0472">Membrane</keyword>
<dbReference type="Gene3D" id="1.20.1070.10">
    <property type="entry name" value="Rhodopsin 7-helix transmembrane proteins"/>
    <property type="match status" value="1"/>
</dbReference>
<feature type="transmembrane region" description="Helical" evidence="10">
    <location>
        <begin position="65"/>
        <end position="90"/>
    </location>
</feature>
<feature type="transmembrane region" description="Helical" evidence="10">
    <location>
        <begin position="29"/>
        <end position="53"/>
    </location>
</feature>
<keyword evidence="9" id="KW-0807">Transducer</keyword>
<evidence type="ECO:0000256" key="10">
    <source>
        <dbReference type="SAM" id="Phobius"/>
    </source>
</evidence>
<keyword evidence="7" id="KW-0675">Receptor</keyword>
<dbReference type="EMBL" id="BLXT01004491">
    <property type="protein sequence ID" value="GFO13571.1"/>
    <property type="molecule type" value="Genomic_DNA"/>
</dbReference>
<dbReference type="GO" id="GO:0004930">
    <property type="term" value="F:G protein-coupled receptor activity"/>
    <property type="evidence" value="ECO:0007669"/>
    <property type="project" value="UniProtKB-KW"/>
</dbReference>
<keyword evidence="8" id="KW-0325">Glycoprotein</keyword>
<name>A0AAV4AQZ5_9GAST</name>
<evidence type="ECO:0000313" key="13">
    <source>
        <dbReference type="Proteomes" id="UP000735302"/>
    </source>
</evidence>
<evidence type="ECO:0000256" key="9">
    <source>
        <dbReference type="ARBA" id="ARBA00023224"/>
    </source>
</evidence>
<feature type="domain" description="G-protein coupled receptors family 1 profile" evidence="11">
    <location>
        <begin position="44"/>
        <end position="299"/>
    </location>
</feature>
<feature type="transmembrane region" description="Helical" evidence="10">
    <location>
        <begin position="245"/>
        <end position="265"/>
    </location>
</feature>